<feature type="transmembrane region" description="Helical" evidence="1">
    <location>
        <begin position="39"/>
        <end position="62"/>
    </location>
</feature>
<organism evidence="2 3">
    <name type="scientific">Anaerotignum neopropionicum</name>
    <dbReference type="NCBI Taxonomy" id="36847"/>
    <lineage>
        <taxon>Bacteria</taxon>
        <taxon>Bacillati</taxon>
        <taxon>Bacillota</taxon>
        <taxon>Clostridia</taxon>
        <taxon>Lachnospirales</taxon>
        <taxon>Anaerotignaceae</taxon>
        <taxon>Anaerotignum</taxon>
    </lineage>
</organism>
<keyword evidence="3" id="KW-1185">Reference proteome</keyword>
<dbReference type="AlphaFoldDB" id="A0A136WHJ1"/>
<keyword evidence="1" id="KW-1133">Transmembrane helix</keyword>
<dbReference type="RefSeq" id="WP_066083463.1">
    <property type="nucleotide sequence ID" value="NZ_LRVM01000001.1"/>
</dbReference>
<dbReference type="OrthoDB" id="9931338at2"/>
<protein>
    <submittedName>
        <fullName evidence="2">Uncharacterized protein</fullName>
    </submittedName>
</protein>
<feature type="transmembrane region" description="Helical" evidence="1">
    <location>
        <begin position="7"/>
        <end position="27"/>
    </location>
</feature>
<sequence length="72" mass="8215">MKKISIVAVELFVIYISLYCFFTPTVLTSHGYSLAIDGAVTGRTLCLLFALFRFVKLIYFISCDEKKEPIKK</sequence>
<evidence type="ECO:0000313" key="3">
    <source>
        <dbReference type="Proteomes" id="UP000070539"/>
    </source>
</evidence>
<gene>
    <name evidence="2" type="ORF">CLNEO_01320</name>
</gene>
<dbReference type="EMBL" id="LRVM01000001">
    <property type="protein sequence ID" value="KXL54036.1"/>
    <property type="molecule type" value="Genomic_DNA"/>
</dbReference>
<dbReference type="Proteomes" id="UP000070539">
    <property type="component" value="Unassembled WGS sequence"/>
</dbReference>
<accession>A0A136WHJ1</accession>
<reference evidence="2 3" key="1">
    <citation type="submission" date="2016-01" db="EMBL/GenBank/DDBJ databases">
        <title>Genome sequence of Clostridium neopropionicum X4, DSM-3847.</title>
        <authorList>
            <person name="Poehlein A."/>
            <person name="Beck M.H."/>
            <person name="Bengelsdorf F.R."/>
            <person name="Daniel R."/>
            <person name="Duerre P."/>
        </authorList>
    </citation>
    <scope>NUCLEOTIDE SEQUENCE [LARGE SCALE GENOMIC DNA]</scope>
    <source>
        <strain evidence="2 3">DSM-3847</strain>
    </source>
</reference>
<evidence type="ECO:0000256" key="1">
    <source>
        <dbReference type="SAM" id="Phobius"/>
    </source>
</evidence>
<keyword evidence="1" id="KW-0472">Membrane</keyword>
<evidence type="ECO:0000313" key="2">
    <source>
        <dbReference type="EMBL" id="KXL54036.1"/>
    </source>
</evidence>
<name>A0A136WHJ1_9FIRM</name>
<proteinExistence type="predicted"/>
<keyword evidence="1" id="KW-0812">Transmembrane</keyword>
<dbReference type="STRING" id="36847.CLNEO_01320"/>
<comment type="caution">
    <text evidence="2">The sequence shown here is derived from an EMBL/GenBank/DDBJ whole genome shotgun (WGS) entry which is preliminary data.</text>
</comment>